<evidence type="ECO:0000313" key="1">
    <source>
        <dbReference type="EMBL" id="AHE98708.1"/>
    </source>
</evidence>
<dbReference type="KEGG" id="tti:THITH_11130"/>
<dbReference type="Gene3D" id="3.40.50.1010">
    <property type="entry name" value="5'-nuclease"/>
    <property type="match status" value="1"/>
</dbReference>
<gene>
    <name evidence="1" type="ORF">THITH_11130</name>
</gene>
<evidence type="ECO:0000313" key="2">
    <source>
        <dbReference type="Proteomes" id="UP000005289"/>
    </source>
</evidence>
<dbReference type="CDD" id="cd09871">
    <property type="entry name" value="PIN_MtVapC28-VapC30-like"/>
    <property type="match status" value="1"/>
</dbReference>
<organism evidence="1 2">
    <name type="scientific">Thioalkalivibrio paradoxus ARh 1</name>
    <dbReference type="NCBI Taxonomy" id="713585"/>
    <lineage>
        <taxon>Bacteria</taxon>
        <taxon>Pseudomonadati</taxon>
        <taxon>Pseudomonadota</taxon>
        <taxon>Gammaproteobacteria</taxon>
        <taxon>Chromatiales</taxon>
        <taxon>Ectothiorhodospiraceae</taxon>
        <taxon>Thioalkalivibrio</taxon>
    </lineage>
</organism>
<dbReference type="OrthoDB" id="32625at2"/>
<dbReference type="STRING" id="713585.THITH_11130"/>
<sequence>MDARGGEESRNKEARRALSQFGKGRYAAGLHYGDCFAYALARENGQPLLFKGEDFRRTDIVSSIGAAAR</sequence>
<dbReference type="RefSeq" id="WP_006748084.1">
    <property type="nucleotide sequence ID" value="NZ_CP007029.1"/>
</dbReference>
<reference evidence="1 2" key="1">
    <citation type="submission" date="2013-12" db="EMBL/GenBank/DDBJ databases">
        <authorList>
            <consortium name="DOE Joint Genome Institute"/>
            <person name="Muyzer G."/>
            <person name="Huntemann M."/>
            <person name="Han J."/>
            <person name="Chen A."/>
            <person name="Kyrpides N."/>
            <person name="Mavromatis K."/>
            <person name="Markowitz V."/>
            <person name="Palaniappan K."/>
            <person name="Ivanova N."/>
            <person name="Schaumberg A."/>
            <person name="Pati A."/>
            <person name="Liolios K."/>
            <person name="Nordberg H.P."/>
            <person name="Cantor M.N."/>
            <person name="Hua S.X."/>
            <person name="Woyke T."/>
        </authorList>
    </citation>
    <scope>NUCLEOTIDE SEQUENCE [LARGE SCALE GENOMIC DNA]</scope>
    <source>
        <strain evidence="1 2">ARh 1</strain>
    </source>
</reference>
<accession>W0DP01</accession>
<dbReference type="SUPFAM" id="SSF88723">
    <property type="entry name" value="PIN domain-like"/>
    <property type="match status" value="1"/>
</dbReference>
<keyword evidence="2" id="KW-1185">Reference proteome</keyword>
<dbReference type="AlphaFoldDB" id="W0DP01"/>
<dbReference type="Proteomes" id="UP000005289">
    <property type="component" value="Chromosome"/>
</dbReference>
<protein>
    <submittedName>
        <fullName evidence="1">Ribonuclease</fullName>
    </submittedName>
</protein>
<name>W0DP01_9GAMM</name>
<dbReference type="HOGENOM" id="CLU_2774682_0_0_6"/>
<dbReference type="InterPro" id="IPR029060">
    <property type="entry name" value="PIN-like_dom_sf"/>
</dbReference>
<dbReference type="EMBL" id="CP007029">
    <property type="protein sequence ID" value="AHE98708.1"/>
    <property type="molecule type" value="Genomic_DNA"/>
</dbReference>
<proteinExistence type="predicted"/>